<evidence type="ECO:0000256" key="4">
    <source>
        <dbReference type="ARBA" id="ARBA00022692"/>
    </source>
</evidence>
<keyword evidence="3 10" id="KW-0808">Transferase</keyword>
<feature type="domain" description="DAC" evidence="11">
    <location>
        <begin position="84"/>
        <end position="243"/>
    </location>
</feature>
<protein>
    <recommendedName>
        <fullName evidence="10">Diadenylate cyclase</fullName>
        <shortName evidence="10">DAC</shortName>
        <ecNumber evidence="10">2.7.7.85</ecNumber>
    </recommendedName>
    <alternativeName>
        <fullName evidence="10">Cyclic-di-AMP synthase</fullName>
        <shortName evidence="10">c-di-AMP synthase</shortName>
    </alternativeName>
</protein>
<evidence type="ECO:0000256" key="8">
    <source>
        <dbReference type="ARBA" id="ARBA00022989"/>
    </source>
</evidence>
<evidence type="ECO:0000313" key="13">
    <source>
        <dbReference type="Proteomes" id="UP000501451"/>
    </source>
</evidence>
<name>A0A6G7KD13_9LACT</name>
<evidence type="ECO:0000256" key="5">
    <source>
        <dbReference type="ARBA" id="ARBA00022695"/>
    </source>
</evidence>
<evidence type="ECO:0000256" key="10">
    <source>
        <dbReference type="HAMAP-Rule" id="MF_01499"/>
    </source>
</evidence>
<dbReference type="GO" id="GO:0006171">
    <property type="term" value="P:cAMP biosynthetic process"/>
    <property type="evidence" value="ECO:0007669"/>
    <property type="project" value="InterPro"/>
</dbReference>
<keyword evidence="5 10" id="KW-0548">Nucleotidyltransferase</keyword>
<comment type="caution">
    <text evidence="10">Lacks conserved residue(s) required for the propagation of feature annotation.</text>
</comment>
<keyword evidence="2 10" id="KW-1003">Cell membrane</keyword>
<comment type="similarity">
    <text evidence="10">Belongs to the adenylate cyclase family. DacA/CdaA subfamily.</text>
</comment>
<keyword evidence="7 10" id="KW-0067">ATP-binding</keyword>
<dbReference type="Proteomes" id="UP000501451">
    <property type="component" value="Chromosome"/>
</dbReference>
<keyword evidence="9 10" id="KW-0472">Membrane</keyword>
<evidence type="ECO:0000256" key="2">
    <source>
        <dbReference type="ARBA" id="ARBA00022475"/>
    </source>
</evidence>
<dbReference type="InterPro" id="IPR003390">
    <property type="entry name" value="DNA_integrity_scan_DisA_N"/>
</dbReference>
<proteinExistence type="inferred from homology"/>
<keyword evidence="8 10" id="KW-1133">Transmembrane helix</keyword>
<dbReference type="GO" id="GO:0005524">
    <property type="term" value="F:ATP binding"/>
    <property type="evidence" value="ECO:0007669"/>
    <property type="project" value="UniProtKB-UniRule"/>
</dbReference>
<evidence type="ECO:0000256" key="7">
    <source>
        <dbReference type="ARBA" id="ARBA00022840"/>
    </source>
</evidence>
<gene>
    <name evidence="10" type="primary">dacA</name>
    <name evidence="12" type="ORF">G7057_06140</name>
</gene>
<dbReference type="InterPro" id="IPR036888">
    <property type="entry name" value="DNA_integrity_DisA_N_sf"/>
</dbReference>
<feature type="transmembrane region" description="Helical" evidence="10">
    <location>
        <begin position="39"/>
        <end position="60"/>
    </location>
</feature>
<dbReference type="NCBIfam" id="TIGR00159">
    <property type="entry name" value="diadenylate cyclase CdaA"/>
    <property type="match status" value="1"/>
</dbReference>
<dbReference type="GO" id="GO:0004016">
    <property type="term" value="F:adenylate cyclase activity"/>
    <property type="evidence" value="ECO:0007669"/>
    <property type="project" value="UniProtKB-UniRule"/>
</dbReference>
<organism evidence="12 13">
    <name type="scientific">Jeotgalibaca arthritidis</name>
    <dbReference type="NCBI Taxonomy" id="1868794"/>
    <lineage>
        <taxon>Bacteria</taxon>
        <taxon>Bacillati</taxon>
        <taxon>Bacillota</taxon>
        <taxon>Bacilli</taxon>
        <taxon>Lactobacillales</taxon>
        <taxon>Carnobacteriaceae</taxon>
        <taxon>Jeotgalibaca</taxon>
    </lineage>
</organism>
<dbReference type="KEGG" id="jar:G7057_06140"/>
<dbReference type="PROSITE" id="PS51794">
    <property type="entry name" value="DAC"/>
    <property type="match status" value="1"/>
</dbReference>
<dbReference type="InterPro" id="IPR050338">
    <property type="entry name" value="DisA"/>
</dbReference>
<accession>A0A6G7KD13</accession>
<dbReference type="GO" id="GO:0106408">
    <property type="term" value="F:diadenylate cyclase activity"/>
    <property type="evidence" value="ECO:0007669"/>
    <property type="project" value="UniProtKB-EC"/>
</dbReference>
<dbReference type="Pfam" id="PF02457">
    <property type="entry name" value="DAC"/>
    <property type="match status" value="1"/>
</dbReference>
<evidence type="ECO:0000313" key="12">
    <source>
        <dbReference type="EMBL" id="QII83135.1"/>
    </source>
</evidence>
<feature type="transmembrane region" description="Helical" evidence="10">
    <location>
        <begin position="14"/>
        <end position="32"/>
    </location>
</feature>
<dbReference type="HAMAP" id="MF_01499">
    <property type="entry name" value="DacA"/>
    <property type="match status" value="1"/>
</dbReference>
<dbReference type="EC" id="2.7.7.85" evidence="10"/>
<evidence type="ECO:0000259" key="11">
    <source>
        <dbReference type="PROSITE" id="PS51794"/>
    </source>
</evidence>
<sequence length="283" mass="32196">MNFDLENILSWQNAANVLDIILVWYLVYKLIYILKGTRAIQLVQGVLIVVLLKLLAVFLQLETIDWIINQVVRWGVVAVIIIFQPEIRRGLEHLGKAVFRNRTKTLARTGEMFVQELDKAVQYMARRKIGALISIELEDSLEEYARTGIPINGNVSNQLLINIFIPNTPLHDGAVIIQDFKITSAASYLPLSENPLISKDLGTRHRAAIGLSEVTDSVTIVVSEETGGISVAHQNKLHREMSREDFVAYLTEQFVIEEEEHDDDHKPSLIQEFFDYLKWGNSE</sequence>
<evidence type="ECO:0000256" key="3">
    <source>
        <dbReference type="ARBA" id="ARBA00022679"/>
    </source>
</evidence>
<dbReference type="SUPFAM" id="SSF143597">
    <property type="entry name" value="YojJ-like"/>
    <property type="match status" value="1"/>
</dbReference>
<dbReference type="InterPro" id="IPR045585">
    <property type="entry name" value="CdaA_N"/>
</dbReference>
<dbReference type="PANTHER" id="PTHR34185:SF1">
    <property type="entry name" value="DIADENYLATE CYCLASE"/>
    <property type="match status" value="1"/>
</dbReference>
<keyword evidence="13" id="KW-1185">Reference proteome</keyword>
<dbReference type="PIRSF" id="PIRSF004793">
    <property type="entry name" value="UCP004793"/>
    <property type="match status" value="1"/>
</dbReference>
<evidence type="ECO:0000256" key="1">
    <source>
        <dbReference type="ARBA" id="ARBA00000877"/>
    </source>
</evidence>
<dbReference type="EMBL" id="CP049740">
    <property type="protein sequence ID" value="QII83135.1"/>
    <property type="molecule type" value="Genomic_DNA"/>
</dbReference>
<dbReference type="PANTHER" id="PTHR34185">
    <property type="entry name" value="DIADENYLATE CYCLASE"/>
    <property type="match status" value="1"/>
</dbReference>
<keyword evidence="4 10" id="KW-0812">Transmembrane</keyword>
<evidence type="ECO:0000256" key="9">
    <source>
        <dbReference type="ARBA" id="ARBA00023136"/>
    </source>
</evidence>
<dbReference type="InterPro" id="IPR014046">
    <property type="entry name" value="C-di-AMP_synthase"/>
</dbReference>
<keyword evidence="6 10" id="KW-0547">Nucleotide-binding</keyword>
<dbReference type="FunFam" id="3.40.1700.10:FF:000002">
    <property type="entry name" value="Diadenylate cyclase"/>
    <property type="match status" value="1"/>
</dbReference>
<comment type="catalytic activity">
    <reaction evidence="1 10">
        <text>2 ATP = 3',3'-c-di-AMP + 2 diphosphate</text>
        <dbReference type="Rhea" id="RHEA:35655"/>
        <dbReference type="ChEBI" id="CHEBI:30616"/>
        <dbReference type="ChEBI" id="CHEBI:33019"/>
        <dbReference type="ChEBI" id="CHEBI:71500"/>
        <dbReference type="EC" id="2.7.7.85"/>
    </reaction>
</comment>
<dbReference type="Pfam" id="PF19293">
    <property type="entry name" value="CdaA_N"/>
    <property type="match status" value="1"/>
</dbReference>
<reference evidence="12 13" key="1">
    <citation type="journal article" date="2017" name="Int. J. Syst. Evol. Microbiol.">
        <title>Jeotgalibaca porci sp. nov. and Jeotgalibaca arthritidis sp. nov., isolated from pigs, and emended description of the genus Jeotgalibaca.</title>
        <authorList>
            <person name="Zamora L."/>
            <person name="Perez-Sancho M."/>
            <person name="Dominguez L."/>
            <person name="Fernandez-Garayzabal J.F."/>
            <person name="Vela A.I."/>
        </authorList>
    </citation>
    <scope>NUCLEOTIDE SEQUENCE [LARGE SCALE GENOMIC DNA]</scope>
    <source>
        <strain evidence="12 13">CECT 9157</strain>
    </source>
</reference>
<comment type="subunit">
    <text evidence="10">Probably a homodimer.</text>
</comment>
<evidence type="ECO:0000256" key="6">
    <source>
        <dbReference type="ARBA" id="ARBA00022741"/>
    </source>
</evidence>
<comment type="function">
    <text evidence="10">Catalyzes the condensation of 2 ATP molecules into cyclic di-AMP (c-di-AMP), a second messenger used to regulate differing processes in different bacteria.</text>
</comment>
<dbReference type="AlphaFoldDB" id="A0A6G7KD13"/>
<dbReference type="Gene3D" id="3.40.1700.10">
    <property type="entry name" value="DNA integrity scanning protein, DisA, N-terminal domain"/>
    <property type="match status" value="1"/>
</dbReference>
<dbReference type="InterPro" id="IPR034701">
    <property type="entry name" value="CdaA"/>
</dbReference>
<dbReference type="RefSeq" id="WP_166164104.1">
    <property type="nucleotide sequence ID" value="NZ_CP049740.1"/>
</dbReference>